<keyword evidence="5" id="KW-0443">Lipid metabolism</keyword>
<gene>
    <name evidence="7" type="primary">Bscl2</name>
    <name evidence="7" type="ORF">NOTJUL_R14598</name>
</gene>
<feature type="non-terminal residue" evidence="7">
    <location>
        <position position="1"/>
    </location>
</feature>
<evidence type="ECO:0000256" key="1">
    <source>
        <dbReference type="ARBA" id="ARBA00004477"/>
    </source>
</evidence>
<dbReference type="InterPro" id="IPR009617">
    <property type="entry name" value="Seipin"/>
</dbReference>
<dbReference type="OrthoDB" id="3990054at2759"/>
<evidence type="ECO:0000256" key="4">
    <source>
        <dbReference type="ARBA" id="ARBA00022989"/>
    </source>
</evidence>
<dbReference type="GO" id="GO:0140042">
    <property type="term" value="P:lipid droplet formation"/>
    <property type="evidence" value="ECO:0007669"/>
    <property type="project" value="UniProtKB-ARBA"/>
</dbReference>
<evidence type="ECO:0000313" key="8">
    <source>
        <dbReference type="Proteomes" id="UP000531559"/>
    </source>
</evidence>
<evidence type="ECO:0000256" key="6">
    <source>
        <dbReference type="ARBA" id="ARBA00023136"/>
    </source>
</evidence>
<comment type="caution">
    <text evidence="7">The sequence shown here is derived from an EMBL/GenBank/DDBJ whole genome shotgun (WGS) entry which is preliminary data.</text>
</comment>
<evidence type="ECO:0000256" key="3">
    <source>
        <dbReference type="ARBA" id="ARBA00022824"/>
    </source>
</evidence>
<dbReference type="Pfam" id="PF06775">
    <property type="entry name" value="Seipin"/>
    <property type="match status" value="1"/>
</dbReference>
<accession>A0A7K7WVI0</accession>
<dbReference type="EMBL" id="VZSV01000499">
    <property type="protein sequence ID" value="NXA57184.1"/>
    <property type="molecule type" value="Genomic_DNA"/>
</dbReference>
<proteinExistence type="predicted"/>
<dbReference type="GO" id="GO:0006629">
    <property type="term" value="P:lipid metabolic process"/>
    <property type="evidence" value="ECO:0007669"/>
    <property type="project" value="UniProtKB-KW"/>
</dbReference>
<keyword evidence="3" id="KW-0256">Endoplasmic reticulum</keyword>
<evidence type="ECO:0000313" key="7">
    <source>
        <dbReference type="EMBL" id="NXA57184.1"/>
    </source>
</evidence>
<keyword evidence="2" id="KW-0812">Transmembrane</keyword>
<dbReference type="AlphaFoldDB" id="A0A7K7WVI0"/>
<protein>
    <submittedName>
        <fullName evidence="7">BSCL2 protein</fullName>
    </submittedName>
</protein>
<evidence type="ECO:0000256" key="5">
    <source>
        <dbReference type="ARBA" id="ARBA00023098"/>
    </source>
</evidence>
<organism evidence="7 8">
    <name type="scientific">Nothocercus julius</name>
    <dbReference type="NCBI Taxonomy" id="2585813"/>
    <lineage>
        <taxon>Eukaryota</taxon>
        <taxon>Metazoa</taxon>
        <taxon>Chordata</taxon>
        <taxon>Craniata</taxon>
        <taxon>Vertebrata</taxon>
        <taxon>Euteleostomi</taxon>
        <taxon>Archelosauria</taxon>
        <taxon>Archosauria</taxon>
        <taxon>Dinosauria</taxon>
        <taxon>Saurischia</taxon>
        <taxon>Theropoda</taxon>
        <taxon>Coelurosauria</taxon>
        <taxon>Aves</taxon>
        <taxon>Palaeognathae</taxon>
        <taxon>Tinamiformes</taxon>
        <taxon>Tinamidae</taxon>
        <taxon>Nothocercus</taxon>
    </lineage>
</organism>
<reference evidence="7 8" key="1">
    <citation type="submission" date="2019-09" db="EMBL/GenBank/DDBJ databases">
        <title>Bird 10,000 Genomes (B10K) Project - Family phase.</title>
        <authorList>
            <person name="Zhang G."/>
        </authorList>
    </citation>
    <scope>NUCLEOTIDE SEQUENCE [LARGE SCALE GENOMIC DNA]</scope>
    <source>
        <strain evidence="7">B10K-MSB-01</strain>
    </source>
</reference>
<keyword evidence="4" id="KW-1133">Transmembrane helix</keyword>
<sequence length="69" mass="7455">RAALQAAVLLCAGALLLWLSAFLYGTFYYSYMPAVSFSSPVHYRFRTDCGSPGPELCSFPTANVSLVKG</sequence>
<name>A0A7K7WVI0_9AVES</name>
<evidence type="ECO:0000256" key="2">
    <source>
        <dbReference type="ARBA" id="ARBA00022692"/>
    </source>
</evidence>
<dbReference type="GO" id="GO:0005789">
    <property type="term" value="C:endoplasmic reticulum membrane"/>
    <property type="evidence" value="ECO:0007669"/>
    <property type="project" value="UniProtKB-SubCell"/>
</dbReference>
<feature type="non-terminal residue" evidence="7">
    <location>
        <position position="69"/>
    </location>
</feature>
<comment type="subcellular location">
    <subcellularLocation>
        <location evidence="1">Endoplasmic reticulum membrane</location>
        <topology evidence="1">Multi-pass membrane protein</topology>
    </subcellularLocation>
</comment>
<keyword evidence="6" id="KW-0472">Membrane</keyword>
<keyword evidence="8" id="KW-1185">Reference proteome</keyword>
<dbReference type="Proteomes" id="UP000531559">
    <property type="component" value="Unassembled WGS sequence"/>
</dbReference>